<feature type="region of interest" description="Disordered" evidence="1">
    <location>
        <begin position="57"/>
        <end position="79"/>
    </location>
</feature>
<sequence length="398" mass="42667">MKKPQSVKNYILASLSVVIIALIAALSFHKMVLKSWNTEDSVIVSIDRVGKVRGTETPLPFNNSTAEREKASPETEESPWETEYIDITVTFLNGEKKGESEDILITQLSTSSLKLTEGRRYLLVCDRFEDGTLQYSISDRYRIPWVIAFLILASGGLIASAGKAGFRALAGLLLSLAVLLGWYVPALAKGVAPIPFAILTIGAVSIITVLLVVRRPAFWIVAFLGALGGAIAASTVGWIIVKTWQLTGLASDSASLLASTIPNLSMEGLLLAAVMIGAIGAVLDVAVSVTSTLAELFSYDSHIESHRLWQAGIGVGREVLGSMINTLILAYLGSSLPFTILISYAGIDAMALLNDPYIAQELLRSVAGTIGLLLTIPITTGVCVWWLDFRLRSKKSAG</sequence>
<feature type="transmembrane region" description="Helical" evidence="2">
    <location>
        <begin position="367"/>
        <end position="387"/>
    </location>
</feature>
<proteinExistence type="predicted"/>
<evidence type="ECO:0000313" key="3">
    <source>
        <dbReference type="EMBL" id="ADE56563.1"/>
    </source>
</evidence>
<feature type="transmembrane region" description="Helical" evidence="2">
    <location>
        <begin position="143"/>
        <end position="161"/>
    </location>
</feature>
<feature type="transmembrane region" description="Helical" evidence="2">
    <location>
        <begin position="7"/>
        <end position="28"/>
    </location>
</feature>
<keyword evidence="2" id="KW-1133">Transmembrane helix</keyword>
<evidence type="ECO:0000256" key="1">
    <source>
        <dbReference type="SAM" id="MobiDB-lite"/>
    </source>
</evidence>
<dbReference type="HOGENOM" id="CLU_028166_4_0_0"/>
<organism evidence="3 4">
    <name type="scientific">Aminobacterium colombiense (strain DSM 12261 / ALA-1)</name>
    <dbReference type="NCBI Taxonomy" id="572547"/>
    <lineage>
        <taxon>Bacteria</taxon>
        <taxon>Thermotogati</taxon>
        <taxon>Synergistota</taxon>
        <taxon>Synergistia</taxon>
        <taxon>Synergistales</taxon>
        <taxon>Aminobacteriaceae</taxon>
        <taxon>Aminobacterium</taxon>
    </lineage>
</organism>
<evidence type="ECO:0000256" key="2">
    <source>
        <dbReference type="SAM" id="Phobius"/>
    </source>
</evidence>
<keyword evidence="4" id="KW-1185">Reference proteome</keyword>
<feature type="transmembrane region" description="Helical" evidence="2">
    <location>
        <begin position="194"/>
        <end position="213"/>
    </location>
</feature>
<keyword evidence="2" id="KW-0812">Transmembrane</keyword>
<dbReference type="RefSeq" id="WP_013047829.1">
    <property type="nucleotide sequence ID" value="NC_014011.1"/>
</dbReference>
<dbReference type="STRING" id="572547.Amico_0421"/>
<feature type="transmembrane region" description="Helical" evidence="2">
    <location>
        <begin position="269"/>
        <end position="297"/>
    </location>
</feature>
<dbReference type="AlphaFoldDB" id="D5EDD1"/>
<evidence type="ECO:0000313" key="4">
    <source>
        <dbReference type="Proteomes" id="UP000002366"/>
    </source>
</evidence>
<dbReference type="eggNOG" id="COG5438">
    <property type="taxonomic scope" value="Bacteria"/>
</dbReference>
<feature type="transmembrane region" description="Helical" evidence="2">
    <location>
        <begin position="220"/>
        <end position="241"/>
    </location>
</feature>
<gene>
    <name evidence="3" type="ordered locus">Amico_0421</name>
</gene>
<dbReference type="Proteomes" id="UP000002366">
    <property type="component" value="Chromosome"/>
</dbReference>
<protein>
    <submittedName>
        <fullName evidence="3">YibE/F family protein</fullName>
    </submittedName>
</protein>
<dbReference type="PANTHER" id="PTHR41771">
    <property type="entry name" value="MEMBRANE PROTEIN-RELATED"/>
    <property type="match status" value="1"/>
</dbReference>
<dbReference type="EMBL" id="CP001997">
    <property type="protein sequence ID" value="ADE56563.1"/>
    <property type="molecule type" value="Genomic_DNA"/>
</dbReference>
<accession>D5EDD1</accession>
<dbReference type="InterPro" id="IPR012507">
    <property type="entry name" value="YibE_F"/>
</dbReference>
<dbReference type="KEGG" id="aco:Amico_0421"/>
<feature type="transmembrane region" description="Helical" evidence="2">
    <location>
        <begin position="168"/>
        <end position="188"/>
    </location>
</feature>
<keyword evidence="2" id="KW-0472">Membrane</keyword>
<dbReference type="PANTHER" id="PTHR41771:SF1">
    <property type="entry name" value="MEMBRANE PROTEIN"/>
    <property type="match status" value="1"/>
</dbReference>
<dbReference type="Pfam" id="PF07907">
    <property type="entry name" value="YibE_F"/>
    <property type="match status" value="1"/>
</dbReference>
<feature type="transmembrane region" description="Helical" evidence="2">
    <location>
        <begin position="327"/>
        <end position="347"/>
    </location>
</feature>
<reference evidence="3 4" key="1">
    <citation type="journal article" date="2010" name="Stand. Genomic Sci.">
        <title>Complete genome sequence of Aminobacterium colombiense type strain (ALA-1).</title>
        <authorList>
            <person name="Chertkov O."/>
            <person name="Sikorski J."/>
            <person name="Brambilla E."/>
            <person name="Lapidus A."/>
            <person name="Copeland A."/>
            <person name="Glavina Del Rio T."/>
            <person name="Nolan M."/>
            <person name="Lucas S."/>
            <person name="Tice H."/>
            <person name="Cheng J.F."/>
            <person name="Han C."/>
            <person name="Detter J.C."/>
            <person name="Bruce D."/>
            <person name="Tapia R."/>
            <person name="Goodwin L."/>
            <person name="Pitluck S."/>
            <person name="Liolios K."/>
            <person name="Ivanova N."/>
            <person name="Mavromatis K."/>
            <person name="Ovchinnikova G."/>
            <person name="Pati A."/>
            <person name="Chen A."/>
            <person name="Palaniappan K."/>
            <person name="Land M."/>
            <person name="Hauser L."/>
            <person name="Chang Y.J."/>
            <person name="Jeffries C.D."/>
            <person name="Spring S."/>
            <person name="Rohde M."/>
            <person name="Goker M."/>
            <person name="Bristow J."/>
            <person name="Eisen J.A."/>
            <person name="Markowitz V."/>
            <person name="Hugenholtz P."/>
            <person name="Kyrpides N.C."/>
            <person name="Klenk H.P."/>
        </authorList>
    </citation>
    <scope>NUCLEOTIDE SEQUENCE [LARGE SCALE GENOMIC DNA]</scope>
    <source>
        <strain evidence="4">DSM 12261 / ALA-1</strain>
    </source>
</reference>
<name>D5EDD1_AMICL</name>